<feature type="transmembrane region" description="Helical" evidence="6">
    <location>
        <begin position="64"/>
        <end position="85"/>
    </location>
</feature>
<keyword evidence="3" id="KW-0813">Transport</keyword>
<keyword evidence="5 6" id="KW-0472">Membrane</keyword>
<name>A0A068VC03_COFCA</name>
<gene>
    <name evidence="8" type="ORF">GSCOC_T00008271001</name>
</gene>
<feature type="transmembrane region" description="Helical" evidence="6">
    <location>
        <begin position="134"/>
        <end position="154"/>
    </location>
</feature>
<keyword evidence="3" id="KW-0029">Amino-acid transport</keyword>
<keyword evidence="9" id="KW-1185">Reference proteome</keyword>
<dbReference type="AlphaFoldDB" id="A0A068VC03"/>
<feature type="domain" description="Amino acid transporter transmembrane" evidence="7">
    <location>
        <begin position="33"/>
        <end position="87"/>
    </location>
</feature>
<evidence type="ECO:0000256" key="6">
    <source>
        <dbReference type="SAM" id="Phobius"/>
    </source>
</evidence>
<keyword evidence="2 6" id="KW-0812">Transmembrane</keyword>
<evidence type="ECO:0000256" key="3">
    <source>
        <dbReference type="ARBA" id="ARBA00022970"/>
    </source>
</evidence>
<dbReference type="PhylomeDB" id="A0A068VC03"/>
<dbReference type="Proteomes" id="UP000295252">
    <property type="component" value="Chromosome VI"/>
</dbReference>
<dbReference type="EMBL" id="HG739291">
    <property type="protein sequence ID" value="CDP18094.1"/>
    <property type="molecule type" value="Genomic_DNA"/>
</dbReference>
<evidence type="ECO:0000313" key="8">
    <source>
        <dbReference type="EMBL" id="CDP18094.1"/>
    </source>
</evidence>
<evidence type="ECO:0000259" key="7">
    <source>
        <dbReference type="Pfam" id="PF01490"/>
    </source>
</evidence>
<sequence>MGFEKDKASSSSYVLNVPREDTPLVAPNGYHLSSHSKTFANVFIAIVGASVLGLPYIFKRTGWAIGVLMLSSVAFLTYHYMMLLVHTQIRLESMVALLVPNFADFFSLVGSSVCIVLGFVLPALFHLIVHKEELGWQGLALEVAIVALGLALPIEVQRRHFLFLFSFFVGNSLTDGWMDIQMRTGFVLPALFHLIVHKEELGWQGLALDVAIVALDLVYAVPGTWTSMIEIMAAKA</sequence>
<dbReference type="Pfam" id="PF01490">
    <property type="entry name" value="Aa_trans"/>
    <property type="match status" value="2"/>
</dbReference>
<dbReference type="GO" id="GO:0015175">
    <property type="term" value="F:neutral L-amino acid transmembrane transporter activity"/>
    <property type="evidence" value="ECO:0007669"/>
    <property type="project" value="TreeGrafter"/>
</dbReference>
<dbReference type="Gramene" id="CDP18094">
    <property type="protein sequence ID" value="CDP18094"/>
    <property type="gene ID" value="GSCOC_T00008271001"/>
</dbReference>
<feature type="transmembrane region" description="Helical" evidence="6">
    <location>
        <begin position="105"/>
        <end position="128"/>
    </location>
</feature>
<evidence type="ECO:0000256" key="4">
    <source>
        <dbReference type="ARBA" id="ARBA00022989"/>
    </source>
</evidence>
<dbReference type="STRING" id="49390.A0A068VC03"/>
<feature type="domain" description="Amino acid transporter transmembrane" evidence="7">
    <location>
        <begin position="94"/>
        <end position="151"/>
    </location>
</feature>
<dbReference type="InterPro" id="IPR013057">
    <property type="entry name" value="AA_transpt_TM"/>
</dbReference>
<evidence type="ECO:0000256" key="2">
    <source>
        <dbReference type="ARBA" id="ARBA00022692"/>
    </source>
</evidence>
<feature type="transmembrane region" description="Helical" evidence="6">
    <location>
        <begin position="39"/>
        <end position="58"/>
    </location>
</feature>
<evidence type="ECO:0000313" key="9">
    <source>
        <dbReference type="Proteomes" id="UP000295252"/>
    </source>
</evidence>
<protein>
    <recommendedName>
        <fullName evidence="7">Amino acid transporter transmembrane domain-containing protein</fullName>
    </recommendedName>
</protein>
<proteinExistence type="predicted"/>
<evidence type="ECO:0000256" key="5">
    <source>
        <dbReference type="ARBA" id="ARBA00023136"/>
    </source>
</evidence>
<dbReference type="PANTHER" id="PTHR22950:SF674">
    <property type="entry name" value="AMINO ACID TRANSPORTER AVT3A"/>
    <property type="match status" value="1"/>
</dbReference>
<dbReference type="GO" id="GO:0015179">
    <property type="term" value="F:L-amino acid transmembrane transporter activity"/>
    <property type="evidence" value="ECO:0007669"/>
    <property type="project" value="TreeGrafter"/>
</dbReference>
<organism evidence="8 9">
    <name type="scientific">Coffea canephora</name>
    <name type="common">Robusta coffee</name>
    <dbReference type="NCBI Taxonomy" id="49390"/>
    <lineage>
        <taxon>Eukaryota</taxon>
        <taxon>Viridiplantae</taxon>
        <taxon>Streptophyta</taxon>
        <taxon>Embryophyta</taxon>
        <taxon>Tracheophyta</taxon>
        <taxon>Spermatophyta</taxon>
        <taxon>Magnoliopsida</taxon>
        <taxon>eudicotyledons</taxon>
        <taxon>Gunneridae</taxon>
        <taxon>Pentapetalae</taxon>
        <taxon>asterids</taxon>
        <taxon>lamiids</taxon>
        <taxon>Gentianales</taxon>
        <taxon>Rubiaceae</taxon>
        <taxon>Ixoroideae</taxon>
        <taxon>Gardenieae complex</taxon>
        <taxon>Bertiereae - Coffeeae clade</taxon>
        <taxon>Coffeeae</taxon>
        <taxon>Coffea</taxon>
    </lineage>
</organism>
<keyword evidence="4 6" id="KW-1133">Transmembrane helix</keyword>
<comment type="subcellular location">
    <subcellularLocation>
        <location evidence="1">Membrane</location>
        <topology evidence="1">Multi-pass membrane protein</topology>
    </subcellularLocation>
</comment>
<accession>A0A068VC03</accession>
<reference evidence="9" key="1">
    <citation type="journal article" date="2014" name="Science">
        <title>The coffee genome provides insight into the convergent evolution of caffeine biosynthesis.</title>
        <authorList>
            <person name="Denoeud F."/>
            <person name="Carretero-Paulet L."/>
            <person name="Dereeper A."/>
            <person name="Droc G."/>
            <person name="Guyot R."/>
            <person name="Pietrella M."/>
            <person name="Zheng C."/>
            <person name="Alberti A."/>
            <person name="Anthony F."/>
            <person name="Aprea G."/>
            <person name="Aury J.M."/>
            <person name="Bento P."/>
            <person name="Bernard M."/>
            <person name="Bocs S."/>
            <person name="Campa C."/>
            <person name="Cenci A."/>
            <person name="Combes M.C."/>
            <person name="Crouzillat D."/>
            <person name="Da Silva C."/>
            <person name="Daddiego L."/>
            <person name="De Bellis F."/>
            <person name="Dussert S."/>
            <person name="Garsmeur O."/>
            <person name="Gayraud T."/>
            <person name="Guignon V."/>
            <person name="Jahn K."/>
            <person name="Jamilloux V."/>
            <person name="Joet T."/>
            <person name="Labadie K."/>
            <person name="Lan T."/>
            <person name="Leclercq J."/>
            <person name="Lepelley M."/>
            <person name="Leroy T."/>
            <person name="Li L.T."/>
            <person name="Librado P."/>
            <person name="Lopez L."/>
            <person name="Munoz A."/>
            <person name="Noel B."/>
            <person name="Pallavicini A."/>
            <person name="Perrotta G."/>
            <person name="Poncet V."/>
            <person name="Pot D."/>
            <person name="Priyono X."/>
            <person name="Rigoreau M."/>
            <person name="Rouard M."/>
            <person name="Rozas J."/>
            <person name="Tranchant-Dubreuil C."/>
            <person name="VanBuren R."/>
            <person name="Zhang Q."/>
            <person name="Andrade A.C."/>
            <person name="Argout X."/>
            <person name="Bertrand B."/>
            <person name="de Kochko A."/>
            <person name="Graziosi G."/>
            <person name="Henry R.J."/>
            <person name="Jayarama X."/>
            <person name="Ming R."/>
            <person name="Nagai C."/>
            <person name="Rounsley S."/>
            <person name="Sankoff D."/>
            <person name="Giuliano G."/>
            <person name="Albert V.A."/>
            <person name="Wincker P."/>
            <person name="Lashermes P."/>
        </authorList>
    </citation>
    <scope>NUCLEOTIDE SEQUENCE [LARGE SCALE GENOMIC DNA]</scope>
    <source>
        <strain evidence="9">cv. DH200-94</strain>
    </source>
</reference>
<dbReference type="GO" id="GO:0005774">
    <property type="term" value="C:vacuolar membrane"/>
    <property type="evidence" value="ECO:0007669"/>
    <property type="project" value="TreeGrafter"/>
</dbReference>
<evidence type="ECO:0000256" key="1">
    <source>
        <dbReference type="ARBA" id="ARBA00004141"/>
    </source>
</evidence>
<dbReference type="InParanoid" id="A0A068VC03"/>
<dbReference type="PANTHER" id="PTHR22950">
    <property type="entry name" value="AMINO ACID TRANSPORTER"/>
    <property type="match status" value="1"/>
</dbReference>